<dbReference type="EMBL" id="VVZB01000008">
    <property type="protein sequence ID" value="KAA5381606.1"/>
    <property type="molecule type" value="Genomic_DNA"/>
</dbReference>
<dbReference type="AlphaFoldDB" id="A0A5M5ZTY6"/>
<comment type="caution">
    <text evidence="1">The sequence shown here is derived from an EMBL/GenBank/DDBJ whole genome shotgun (WGS) entry which is preliminary data.</text>
</comment>
<reference evidence="1 2" key="1">
    <citation type="journal article" date="2019" name="Nat. Med.">
        <title>A library of human gut bacterial isolates paired with longitudinal multiomics data enables mechanistic microbiome research.</title>
        <authorList>
            <person name="Poyet M."/>
            <person name="Groussin M."/>
            <person name="Gibbons S.M."/>
            <person name="Avila-Pacheco J."/>
            <person name="Jiang X."/>
            <person name="Kearney S.M."/>
            <person name="Perrotta A.R."/>
            <person name="Berdy B."/>
            <person name="Zhao S."/>
            <person name="Lieberman T.D."/>
            <person name="Swanson P.K."/>
            <person name="Smith M."/>
            <person name="Roesemann S."/>
            <person name="Alexander J.E."/>
            <person name="Rich S.A."/>
            <person name="Livny J."/>
            <person name="Vlamakis H."/>
            <person name="Clish C."/>
            <person name="Bullock K."/>
            <person name="Deik A."/>
            <person name="Scott J."/>
            <person name="Pierce K.A."/>
            <person name="Xavier R.J."/>
            <person name="Alm E.J."/>
        </authorList>
    </citation>
    <scope>NUCLEOTIDE SEQUENCE [LARGE SCALE GENOMIC DNA]</scope>
    <source>
        <strain evidence="1 2">BIOML-A5</strain>
    </source>
</reference>
<dbReference type="RefSeq" id="WP_007839743.1">
    <property type="nucleotide sequence ID" value="NZ_CP083689.1"/>
</dbReference>
<evidence type="ECO:0000313" key="1">
    <source>
        <dbReference type="EMBL" id="KAA5381606.1"/>
    </source>
</evidence>
<name>A0A5M5ZTY6_9BACT</name>
<gene>
    <name evidence="1" type="ORF">F2Y61_15450</name>
</gene>
<dbReference type="Pfam" id="PF14335">
    <property type="entry name" value="DUF4391"/>
    <property type="match status" value="1"/>
</dbReference>
<dbReference type="Proteomes" id="UP000347681">
    <property type="component" value="Unassembled WGS sequence"/>
</dbReference>
<accession>A0A5M5ZTY6</accession>
<sequence>MYGLPISTERKQQLSKKAIYAKFDLKPSQRESFDTDIARMDIVAVVSPATVPALGSGEEVTELYVLAVQMKRKDYDAKNILLLTRLISQKIVFALRYERQTQFAVFHTKLILSAWQLTEEAVLPLVGLNFDVVWENIVKDIGRIEVAGGNTLTGQIAEDDRKAKLLAQIATLERKLANEKQPRRKREYFEQIKKLKEQI</sequence>
<protein>
    <submittedName>
        <fullName evidence="1">DUF4391 family protein</fullName>
    </submittedName>
</protein>
<organism evidence="1 2">
    <name type="scientific">Phocaeicola dorei</name>
    <dbReference type="NCBI Taxonomy" id="357276"/>
    <lineage>
        <taxon>Bacteria</taxon>
        <taxon>Pseudomonadati</taxon>
        <taxon>Bacteroidota</taxon>
        <taxon>Bacteroidia</taxon>
        <taxon>Bacteroidales</taxon>
        <taxon>Bacteroidaceae</taxon>
        <taxon>Phocaeicola</taxon>
    </lineage>
</organism>
<proteinExistence type="predicted"/>
<evidence type="ECO:0000313" key="2">
    <source>
        <dbReference type="Proteomes" id="UP000347681"/>
    </source>
</evidence>
<dbReference type="InterPro" id="IPR025503">
    <property type="entry name" value="DUF4391"/>
</dbReference>